<evidence type="ECO:0000256" key="1">
    <source>
        <dbReference type="SAM" id="MobiDB-lite"/>
    </source>
</evidence>
<proteinExistence type="predicted"/>
<dbReference type="EMBL" id="JACSDY010000003">
    <property type="protein sequence ID" value="KAF7431355.1"/>
    <property type="molecule type" value="Genomic_DNA"/>
</dbReference>
<evidence type="ECO:0000313" key="3">
    <source>
        <dbReference type="Proteomes" id="UP000600918"/>
    </source>
</evidence>
<protein>
    <submittedName>
        <fullName evidence="2">Uncharacterized protein</fullName>
    </submittedName>
</protein>
<organism evidence="2 3">
    <name type="scientific">Vespula pensylvanica</name>
    <name type="common">Western yellow jacket</name>
    <name type="synonym">Wasp</name>
    <dbReference type="NCBI Taxonomy" id="30213"/>
    <lineage>
        <taxon>Eukaryota</taxon>
        <taxon>Metazoa</taxon>
        <taxon>Ecdysozoa</taxon>
        <taxon>Arthropoda</taxon>
        <taxon>Hexapoda</taxon>
        <taxon>Insecta</taxon>
        <taxon>Pterygota</taxon>
        <taxon>Neoptera</taxon>
        <taxon>Endopterygota</taxon>
        <taxon>Hymenoptera</taxon>
        <taxon>Apocrita</taxon>
        <taxon>Aculeata</taxon>
        <taxon>Vespoidea</taxon>
        <taxon>Vespidae</taxon>
        <taxon>Vespinae</taxon>
        <taxon>Vespula</taxon>
    </lineage>
</organism>
<feature type="region of interest" description="Disordered" evidence="1">
    <location>
        <begin position="155"/>
        <end position="182"/>
    </location>
</feature>
<sequence>MSSISNNLHGRMLPEHLQRPFREEEEKDATRVGDNVSRSTRAHCAVSNPLTPSLSNEFEASRQTEPGLTLVRNRKRKLISQAFGKQQPVVKCSARFRRLGNHISKYGAQLNATYNATVLDMCNGMKNVTRIVRLERMKRTAVVVATAVVVEAEVEAEAEPEAGVDPKSLAGLGSRREQPERG</sequence>
<feature type="compositionally biased region" description="Basic and acidic residues" evidence="1">
    <location>
        <begin position="12"/>
        <end position="31"/>
    </location>
</feature>
<name>A0A834P711_VESPE</name>
<reference evidence="2" key="1">
    <citation type="journal article" date="2020" name="G3 (Bethesda)">
        <title>High-Quality Assemblies for Three Invasive Social Wasps from the &lt;i&gt;Vespula&lt;/i&gt; Genus.</title>
        <authorList>
            <person name="Harrop T.W.R."/>
            <person name="Guhlin J."/>
            <person name="McLaughlin G.M."/>
            <person name="Permina E."/>
            <person name="Stockwell P."/>
            <person name="Gilligan J."/>
            <person name="Le Lec M.F."/>
            <person name="Gruber M.A.M."/>
            <person name="Quinn O."/>
            <person name="Lovegrove M."/>
            <person name="Duncan E.J."/>
            <person name="Remnant E.J."/>
            <person name="Van Eeckhoven J."/>
            <person name="Graham B."/>
            <person name="Knapp R.A."/>
            <person name="Langford K.W."/>
            <person name="Kronenberg Z."/>
            <person name="Press M.O."/>
            <person name="Eacker S.M."/>
            <person name="Wilson-Rankin E.E."/>
            <person name="Purcell J."/>
            <person name="Lester P.J."/>
            <person name="Dearden P.K."/>
        </authorList>
    </citation>
    <scope>NUCLEOTIDE SEQUENCE</scope>
    <source>
        <strain evidence="2">Volc-1</strain>
    </source>
</reference>
<feature type="region of interest" description="Disordered" evidence="1">
    <location>
        <begin position="1"/>
        <end position="40"/>
    </location>
</feature>
<gene>
    <name evidence="2" type="ORF">H0235_004279</name>
</gene>
<comment type="caution">
    <text evidence="2">The sequence shown here is derived from an EMBL/GenBank/DDBJ whole genome shotgun (WGS) entry which is preliminary data.</text>
</comment>
<accession>A0A834P711</accession>
<evidence type="ECO:0000313" key="2">
    <source>
        <dbReference type="EMBL" id="KAF7431355.1"/>
    </source>
</evidence>
<dbReference type="AlphaFoldDB" id="A0A834P711"/>
<keyword evidence="3" id="KW-1185">Reference proteome</keyword>
<dbReference type="Proteomes" id="UP000600918">
    <property type="component" value="Unassembled WGS sequence"/>
</dbReference>